<sequence>MFGRISALVFFRVIITYPAPQNEALISHWIASSVDDLLSDFTACQGCASAIPRSSTSKTLVKRCPSEKCFSYVPLFTLIRYPTKPRTYIHADTRSVLLSASLGYAKSLLLFHLFAPVRPLPTSNQVSRISDIQLPSSVSTLYIDGSFLPLSSPSISSMAYAWTAIDSDGFILESHYNTIPSLFPSALRSEIFALLHGLDSFPQNSNVTVATDCAQLISLWSMYVPAHANDSLNNHVDVLAKAAHTDSRLSFQSPALLAPCILQFNSLPVDMNIQKFIGEIFNAKSLLTLALLPRFNLNSSTSDIDWACTKFCFNNKQLQFSHRNGRSEFCAFCIKILLDMLLTLTTLQKRKPHDVYDSSWFCPQCNSSPETLDHLWTCLYILPEFSPFNTFKTLLLDLQTIYLENFLSAIPLKPLPDSFIAEFTTIDCWECNPPSNSYLRLARELIPMSLTSFLRTYFSLPNIWSILDTPLYNFHFDLYIQIWLCRSVFFHHWESAQGITNKMKSSAIGPSSIFHPSSQISLDFLTPSLVTVSLDSWVSWVSSYVIRGGSWISHLDFWCRLTVQPLLRVSFW</sequence>
<organism evidence="1 2">
    <name type="scientific">Rhizophagus irregularis (strain DAOM 197198w)</name>
    <name type="common">Glomus intraradices</name>
    <dbReference type="NCBI Taxonomy" id="1432141"/>
    <lineage>
        <taxon>Eukaryota</taxon>
        <taxon>Fungi</taxon>
        <taxon>Fungi incertae sedis</taxon>
        <taxon>Mucoromycota</taxon>
        <taxon>Glomeromycotina</taxon>
        <taxon>Glomeromycetes</taxon>
        <taxon>Glomerales</taxon>
        <taxon>Glomeraceae</taxon>
        <taxon>Rhizophagus</taxon>
    </lineage>
</organism>
<gene>
    <name evidence="1" type="ORF">RirG_269750</name>
</gene>
<dbReference type="InterPro" id="IPR012337">
    <property type="entry name" value="RNaseH-like_sf"/>
</dbReference>
<evidence type="ECO:0008006" key="3">
    <source>
        <dbReference type="Google" id="ProtNLM"/>
    </source>
</evidence>
<proteinExistence type="predicted"/>
<protein>
    <recommendedName>
        <fullName evidence="3">RNase H type-1 domain-containing protein</fullName>
    </recommendedName>
</protein>
<dbReference type="InterPro" id="IPR036397">
    <property type="entry name" value="RNaseH_sf"/>
</dbReference>
<dbReference type="Proteomes" id="UP000022910">
    <property type="component" value="Unassembled WGS sequence"/>
</dbReference>
<evidence type="ECO:0000313" key="2">
    <source>
        <dbReference type="Proteomes" id="UP000022910"/>
    </source>
</evidence>
<dbReference type="AlphaFoldDB" id="A0A015L6W8"/>
<dbReference type="Gene3D" id="3.30.420.10">
    <property type="entry name" value="Ribonuclease H-like superfamily/Ribonuclease H"/>
    <property type="match status" value="1"/>
</dbReference>
<comment type="caution">
    <text evidence="1">The sequence shown here is derived from an EMBL/GenBank/DDBJ whole genome shotgun (WGS) entry which is preliminary data.</text>
</comment>
<dbReference type="OrthoDB" id="2494641at2759"/>
<accession>A0A015L6W8</accession>
<name>A0A015L6W8_RHIIW</name>
<evidence type="ECO:0000313" key="1">
    <source>
        <dbReference type="EMBL" id="EXX50548.1"/>
    </source>
</evidence>
<dbReference type="SUPFAM" id="SSF53098">
    <property type="entry name" value="Ribonuclease H-like"/>
    <property type="match status" value="1"/>
</dbReference>
<keyword evidence="2" id="KW-1185">Reference proteome</keyword>
<dbReference type="GO" id="GO:0003676">
    <property type="term" value="F:nucleic acid binding"/>
    <property type="evidence" value="ECO:0007669"/>
    <property type="project" value="InterPro"/>
</dbReference>
<dbReference type="HOGENOM" id="CLU_002435_0_0_1"/>
<dbReference type="EMBL" id="JEMT01029903">
    <property type="protein sequence ID" value="EXX50548.1"/>
    <property type="molecule type" value="Genomic_DNA"/>
</dbReference>
<reference evidence="1 2" key="1">
    <citation type="submission" date="2014-02" db="EMBL/GenBank/DDBJ databases">
        <title>Single nucleus genome sequencing reveals high similarity among nuclei of an endomycorrhizal fungus.</title>
        <authorList>
            <person name="Lin K."/>
            <person name="Geurts R."/>
            <person name="Zhang Z."/>
            <person name="Limpens E."/>
            <person name="Saunders D.G."/>
            <person name="Mu D."/>
            <person name="Pang E."/>
            <person name="Cao H."/>
            <person name="Cha H."/>
            <person name="Lin T."/>
            <person name="Zhou Q."/>
            <person name="Shang Y."/>
            <person name="Li Y."/>
            <person name="Ivanov S."/>
            <person name="Sharma T."/>
            <person name="Velzen R.V."/>
            <person name="Ruijter N.D."/>
            <person name="Aanen D.K."/>
            <person name="Win J."/>
            <person name="Kamoun S."/>
            <person name="Bisseling T."/>
            <person name="Huang S."/>
        </authorList>
    </citation>
    <scope>NUCLEOTIDE SEQUENCE [LARGE SCALE GENOMIC DNA]</scope>
    <source>
        <strain evidence="2">DAOM197198w</strain>
    </source>
</reference>